<dbReference type="UniPathway" id="UPA00074">
    <property type="reaction ID" value="UER00942"/>
</dbReference>
<dbReference type="Proteomes" id="UP000242560">
    <property type="component" value="Unassembled WGS sequence"/>
</dbReference>
<feature type="binding site" evidence="4">
    <location>
        <position position="99"/>
    </location>
    <ligand>
        <name>ATP</name>
        <dbReference type="ChEBI" id="CHEBI:30616"/>
    </ligand>
</feature>
<comment type="function">
    <text evidence="4">Catalyzes the ATP-dependent conversion of 5-aminoimidazole ribonucleotide (AIR) and HCO(3)(-) to N5-carboxyaminoimidazole ribonucleotide (N5-CAIR).</text>
</comment>
<dbReference type="InterPro" id="IPR013815">
    <property type="entry name" value="ATP_grasp_subdomain_1"/>
</dbReference>
<dbReference type="SUPFAM" id="SSF56059">
    <property type="entry name" value="Glutathione synthetase ATP-binding domain-like"/>
    <property type="match status" value="1"/>
</dbReference>
<dbReference type="PANTHER" id="PTHR11609:SF5">
    <property type="entry name" value="PHOSPHORIBOSYLAMINOIMIDAZOLE CARBOXYLASE"/>
    <property type="match status" value="1"/>
</dbReference>
<dbReference type="Gene3D" id="3.30.470.20">
    <property type="entry name" value="ATP-grasp fold, B domain"/>
    <property type="match status" value="1"/>
</dbReference>
<evidence type="ECO:0000313" key="7">
    <source>
        <dbReference type="EMBL" id="SFJ13111.1"/>
    </source>
</evidence>
<comment type="catalytic activity">
    <reaction evidence="4 5">
        <text>5-amino-1-(5-phospho-beta-D-ribosyl)imidazole + hydrogencarbonate + ATP = 5-carboxyamino-1-(5-phospho-D-ribosyl)imidazole + ADP + phosphate + 2 H(+)</text>
        <dbReference type="Rhea" id="RHEA:19317"/>
        <dbReference type="ChEBI" id="CHEBI:15378"/>
        <dbReference type="ChEBI" id="CHEBI:17544"/>
        <dbReference type="ChEBI" id="CHEBI:30616"/>
        <dbReference type="ChEBI" id="CHEBI:43474"/>
        <dbReference type="ChEBI" id="CHEBI:58730"/>
        <dbReference type="ChEBI" id="CHEBI:137981"/>
        <dbReference type="ChEBI" id="CHEBI:456216"/>
        <dbReference type="EC" id="6.3.4.18"/>
    </reaction>
</comment>
<dbReference type="Pfam" id="PF02222">
    <property type="entry name" value="ATP-grasp"/>
    <property type="match status" value="1"/>
</dbReference>
<dbReference type="SUPFAM" id="SSF51246">
    <property type="entry name" value="Rudiment single hybrid motif"/>
    <property type="match status" value="1"/>
</dbReference>
<gene>
    <name evidence="4 5" type="primary">purK</name>
    <name evidence="7" type="ORF">SAMN05421638_2247</name>
</gene>
<keyword evidence="2 4" id="KW-0658">Purine biosynthesis</keyword>
<dbReference type="GO" id="GO:0005829">
    <property type="term" value="C:cytosol"/>
    <property type="evidence" value="ECO:0007669"/>
    <property type="project" value="TreeGrafter"/>
</dbReference>
<dbReference type="Gene3D" id="3.30.1490.20">
    <property type="entry name" value="ATP-grasp fold, A domain"/>
    <property type="match status" value="1"/>
</dbReference>
<organism evidence="7 8">
    <name type="scientific">Kaistella treverensis</name>
    <dbReference type="NCBI Taxonomy" id="631455"/>
    <lineage>
        <taxon>Bacteria</taxon>
        <taxon>Pseudomonadati</taxon>
        <taxon>Bacteroidota</taxon>
        <taxon>Flavobacteriia</taxon>
        <taxon>Flavobacteriales</taxon>
        <taxon>Weeksellaceae</taxon>
        <taxon>Chryseobacterium group</taxon>
        <taxon>Kaistella</taxon>
    </lineage>
</organism>
<dbReference type="HAMAP" id="MF_01928">
    <property type="entry name" value="PurK"/>
    <property type="match status" value="1"/>
</dbReference>
<dbReference type="GO" id="GO:0005524">
    <property type="term" value="F:ATP binding"/>
    <property type="evidence" value="ECO:0007669"/>
    <property type="project" value="UniProtKB-UniRule"/>
</dbReference>
<sequence>MKIGILGGGQLGRMLIQEALKYDDEFYTLDPNSDCSCAQISTFTKGNFNDFQTVLDFGKDKDIVSIEIEHVSVAALEELENHGIKVIPNSNIIKIIQQKILQKEFYKKNGIPSPDFQVIQSLEDEIKIAFPFVQKLNTGGYDGKGVQVIRSEIDLDIMWDEPSVLENLVDIEKELSIIIAKNEADEIKTFPVTEMIADPKLNLLDFNICPAEISAEVQEQIDKIAEQFMSAADSAGLFAIELFLDKEGKIWVNETAPRLHNSGHQTQEGNANSQFEQFYRVLKNFPLADNSVKQFSGMLNLIGEENYSGKVKYQGLEDVLKLPNSYVHLYGKTETKPGRKMGHINVLANSREELLEQLIHIKSLVKVIAE</sequence>
<dbReference type="Gene3D" id="3.40.50.20">
    <property type="match status" value="1"/>
</dbReference>
<keyword evidence="1 4" id="KW-0547">Nucleotide-binding</keyword>
<dbReference type="InterPro" id="IPR003135">
    <property type="entry name" value="ATP-grasp_carboxylate-amine"/>
</dbReference>
<feature type="domain" description="ATP-grasp" evidence="6">
    <location>
        <begin position="103"/>
        <end position="283"/>
    </location>
</feature>
<dbReference type="InterPro" id="IPR016185">
    <property type="entry name" value="PreATP-grasp_dom_sf"/>
</dbReference>
<dbReference type="Pfam" id="PF17769">
    <property type="entry name" value="PurK_C"/>
    <property type="match status" value="1"/>
</dbReference>
<evidence type="ECO:0000313" key="8">
    <source>
        <dbReference type="Proteomes" id="UP000242560"/>
    </source>
</evidence>
<dbReference type="InterPro" id="IPR005875">
    <property type="entry name" value="PurK"/>
</dbReference>
<dbReference type="GO" id="GO:0004638">
    <property type="term" value="F:phosphoribosylaminoimidazole carboxylase activity"/>
    <property type="evidence" value="ECO:0007669"/>
    <property type="project" value="InterPro"/>
</dbReference>
<dbReference type="GO" id="GO:0034028">
    <property type="term" value="F:5-(carboxyamino)imidazole ribonucleotide synthase activity"/>
    <property type="evidence" value="ECO:0007669"/>
    <property type="project" value="UniProtKB-UniRule"/>
</dbReference>
<evidence type="ECO:0000256" key="3">
    <source>
        <dbReference type="ARBA" id="ARBA00022840"/>
    </source>
</evidence>
<dbReference type="RefSeq" id="WP_089820387.1">
    <property type="nucleotide sequence ID" value="NZ_FORQ01000005.1"/>
</dbReference>
<evidence type="ECO:0000256" key="4">
    <source>
        <dbReference type="HAMAP-Rule" id="MF_01928"/>
    </source>
</evidence>
<dbReference type="PROSITE" id="PS50975">
    <property type="entry name" value="ATP_GRASP"/>
    <property type="match status" value="1"/>
</dbReference>
<keyword evidence="3 4" id="KW-0067">ATP-binding</keyword>
<evidence type="ECO:0000256" key="2">
    <source>
        <dbReference type="ARBA" id="ARBA00022755"/>
    </source>
</evidence>
<reference evidence="8" key="1">
    <citation type="submission" date="2016-10" db="EMBL/GenBank/DDBJ databases">
        <authorList>
            <person name="Varghese N."/>
            <person name="Submissions S."/>
        </authorList>
    </citation>
    <scope>NUCLEOTIDE SEQUENCE [LARGE SCALE GENOMIC DNA]</scope>
    <source>
        <strain evidence="8">DSM 22251</strain>
    </source>
</reference>
<feature type="binding site" evidence="4">
    <location>
        <position position="174"/>
    </location>
    <ligand>
        <name>ATP</name>
        <dbReference type="ChEBI" id="CHEBI:30616"/>
    </ligand>
</feature>
<dbReference type="Pfam" id="PF22660">
    <property type="entry name" value="RS_preATP-grasp-like"/>
    <property type="match status" value="1"/>
</dbReference>
<protein>
    <recommendedName>
        <fullName evidence="4 5">N5-carboxyaminoimidazole ribonucleotide synthase</fullName>
        <shortName evidence="4 5">N5-CAIR synthase</shortName>
        <ecNumber evidence="4 5">6.3.4.18</ecNumber>
    </recommendedName>
    <alternativeName>
        <fullName evidence="4 5">5-(carboxyamino)imidazole ribonucleotide synthetase</fullName>
    </alternativeName>
</protein>
<evidence type="ECO:0000256" key="1">
    <source>
        <dbReference type="ARBA" id="ARBA00022741"/>
    </source>
</evidence>
<accession>A0A1I3NV54</accession>
<dbReference type="PANTHER" id="PTHR11609">
    <property type="entry name" value="PURINE BIOSYNTHESIS PROTEIN 6/7, PUR6/7"/>
    <property type="match status" value="1"/>
</dbReference>
<dbReference type="GO" id="GO:0046872">
    <property type="term" value="F:metal ion binding"/>
    <property type="evidence" value="ECO:0007669"/>
    <property type="project" value="InterPro"/>
</dbReference>
<name>A0A1I3NV54_9FLAO</name>
<dbReference type="SUPFAM" id="SSF52440">
    <property type="entry name" value="PreATP-grasp domain"/>
    <property type="match status" value="1"/>
</dbReference>
<proteinExistence type="inferred from homology"/>
<comment type="caution">
    <text evidence="4">Lacks conserved residue(s) required for the propagation of feature annotation.</text>
</comment>
<evidence type="ECO:0000256" key="5">
    <source>
        <dbReference type="RuleBase" id="RU361200"/>
    </source>
</evidence>
<keyword evidence="8" id="KW-1185">Reference proteome</keyword>
<comment type="similarity">
    <text evidence="4 5">Belongs to the PurK/PurT family.</text>
</comment>
<dbReference type="InterPro" id="IPR011761">
    <property type="entry name" value="ATP-grasp"/>
</dbReference>
<dbReference type="InterPro" id="IPR054350">
    <property type="entry name" value="PurT/PurK_preATP-grasp"/>
</dbReference>
<dbReference type="InterPro" id="IPR011054">
    <property type="entry name" value="Rudment_hybrid_motif"/>
</dbReference>
<comment type="pathway">
    <text evidence="4 5">Purine metabolism; IMP biosynthesis via de novo pathway; 5-amino-1-(5-phospho-D-ribosyl)imidazole-4-carboxylate from 5-amino-1-(5-phospho-D-ribosyl)imidazole (N5-CAIR route): step 1/2.</text>
</comment>
<comment type="function">
    <text evidence="5">Catalyzes the ATP-dependent conversion of 5-aminoimidazole ribonucleotide (AIR) and HCO(3)- to N5-carboxyaminoimidazole ribonucleotide (N5-CAIR).</text>
</comment>
<dbReference type="InterPro" id="IPR040686">
    <property type="entry name" value="PurK_C"/>
</dbReference>
<feature type="binding site" evidence="4">
    <location>
        <begin position="253"/>
        <end position="254"/>
    </location>
    <ligand>
        <name>ATP</name>
        <dbReference type="ChEBI" id="CHEBI:30616"/>
    </ligand>
</feature>
<dbReference type="NCBIfam" id="TIGR01161">
    <property type="entry name" value="purK"/>
    <property type="match status" value="1"/>
</dbReference>
<evidence type="ECO:0000259" key="6">
    <source>
        <dbReference type="PROSITE" id="PS50975"/>
    </source>
</evidence>
<dbReference type="EMBL" id="FORQ01000005">
    <property type="protein sequence ID" value="SFJ13111.1"/>
    <property type="molecule type" value="Genomic_DNA"/>
</dbReference>
<keyword evidence="4 5" id="KW-0436">Ligase</keyword>
<dbReference type="GO" id="GO:0006189">
    <property type="term" value="P:'de novo' IMP biosynthetic process"/>
    <property type="evidence" value="ECO:0007669"/>
    <property type="project" value="UniProtKB-UniRule"/>
</dbReference>
<feature type="binding site" evidence="4">
    <location>
        <begin position="166"/>
        <end position="169"/>
    </location>
    <ligand>
        <name>ATP</name>
        <dbReference type="ChEBI" id="CHEBI:30616"/>
    </ligand>
</feature>
<dbReference type="EC" id="6.3.4.18" evidence="4 5"/>
<dbReference type="NCBIfam" id="NF004679">
    <property type="entry name" value="PRK06019.1-5"/>
    <property type="match status" value="1"/>
</dbReference>
<dbReference type="AlphaFoldDB" id="A0A1I3NV54"/>
<comment type="subunit">
    <text evidence="4 5">Homodimer.</text>
</comment>
<feature type="binding site" evidence="4">
    <location>
        <position position="135"/>
    </location>
    <ligand>
        <name>ATP</name>
        <dbReference type="ChEBI" id="CHEBI:30616"/>
    </ligand>
</feature>